<dbReference type="InterPro" id="IPR037171">
    <property type="entry name" value="NagB/RpiA_transferase-like"/>
</dbReference>
<dbReference type="GO" id="GO:0006098">
    <property type="term" value="P:pentose-phosphate shunt"/>
    <property type="evidence" value="ECO:0007669"/>
    <property type="project" value="InterPro"/>
</dbReference>
<dbReference type="AlphaFoldDB" id="G0W880"/>
<keyword evidence="6" id="KW-0378">Hydrolase</keyword>
<dbReference type="STRING" id="1071378.G0W880"/>
<evidence type="ECO:0000259" key="8">
    <source>
        <dbReference type="Pfam" id="PF01182"/>
    </source>
</evidence>
<dbReference type="InterPro" id="IPR005900">
    <property type="entry name" value="6-phosphogluconolactonase_DevB"/>
</dbReference>
<organism evidence="9 10">
    <name type="scientific">Naumovozyma dairenensis (strain ATCC 10597 / BCRC 20456 / CBS 421 / NBRC 0211 / NRRL Y-12639)</name>
    <name type="common">Saccharomyces dairenensis</name>
    <dbReference type="NCBI Taxonomy" id="1071378"/>
    <lineage>
        <taxon>Eukaryota</taxon>
        <taxon>Fungi</taxon>
        <taxon>Dikarya</taxon>
        <taxon>Ascomycota</taxon>
        <taxon>Saccharomycotina</taxon>
        <taxon>Saccharomycetes</taxon>
        <taxon>Saccharomycetales</taxon>
        <taxon>Saccharomycetaceae</taxon>
        <taxon>Naumovozyma</taxon>
    </lineage>
</organism>
<dbReference type="FunFam" id="3.40.50.1360:FF:000005">
    <property type="entry name" value="6-phosphogluconolactonase"/>
    <property type="match status" value="1"/>
</dbReference>
<dbReference type="OMA" id="SKQPIMH"/>
<evidence type="ECO:0000256" key="3">
    <source>
        <dbReference type="ARBA" id="ARBA00004961"/>
    </source>
</evidence>
<dbReference type="InterPro" id="IPR039104">
    <property type="entry name" value="6PGL"/>
</dbReference>
<keyword evidence="10" id="KW-1185">Reference proteome</keyword>
<dbReference type="Pfam" id="PF01182">
    <property type="entry name" value="Glucosamine_iso"/>
    <property type="match status" value="1"/>
</dbReference>
<comment type="pathway">
    <text evidence="3">Carbohydrate degradation; pentose phosphate pathway; D-ribulose 5-phosphate from D-glucose 6-phosphate (oxidative stage): step 2/3.</text>
</comment>
<reference evidence="9 10" key="1">
    <citation type="journal article" date="2011" name="Proc. Natl. Acad. Sci. U.S.A.">
        <title>Evolutionary erosion of yeast sex chromosomes by mating-type switching accidents.</title>
        <authorList>
            <person name="Gordon J.L."/>
            <person name="Armisen D."/>
            <person name="Proux-Wera E."/>
            <person name="Oheigeartaigh S.S."/>
            <person name="Byrne K.P."/>
            <person name="Wolfe K.H."/>
        </authorList>
    </citation>
    <scope>NUCLEOTIDE SEQUENCE [LARGE SCALE GENOMIC DNA]</scope>
    <source>
        <strain evidence="10">ATCC 10597 / BCRC 20456 / CBS 421 / NBRC 0211 / NRRL Y-12639</strain>
    </source>
</reference>
<dbReference type="EMBL" id="HE580269">
    <property type="protein sequence ID" value="CCD23991.1"/>
    <property type="molecule type" value="Genomic_DNA"/>
</dbReference>
<dbReference type="GO" id="GO:0005975">
    <property type="term" value="P:carbohydrate metabolic process"/>
    <property type="evidence" value="ECO:0007669"/>
    <property type="project" value="InterPro"/>
</dbReference>
<dbReference type="HOGENOM" id="CLU_053947_0_1_1"/>
<dbReference type="OrthoDB" id="432544at2759"/>
<evidence type="ECO:0000256" key="2">
    <source>
        <dbReference type="ARBA" id="ARBA00004496"/>
    </source>
</evidence>
<comment type="catalytic activity">
    <reaction evidence="1">
        <text>6-phospho-D-glucono-1,5-lactone + H2O = 6-phospho-D-gluconate + H(+)</text>
        <dbReference type="Rhea" id="RHEA:12556"/>
        <dbReference type="ChEBI" id="CHEBI:15377"/>
        <dbReference type="ChEBI" id="CHEBI:15378"/>
        <dbReference type="ChEBI" id="CHEBI:57955"/>
        <dbReference type="ChEBI" id="CHEBI:58759"/>
        <dbReference type="EC" id="3.1.1.31"/>
    </reaction>
</comment>
<dbReference type="GeneID" id="11494736"/>
<dbReference type="SUPFAM" id="SSF100950">
    <property type="entry name" value="NagB/RpiA/CoA transferase-like"/>
    <property type="match status" value="1"/>
</dbReference>
<dbReference type="GO" id="GO:0017057">
    <property type="term" value="F:6-phosphogluconolactonase activity"/>
    <property type="evidence" value="ECO:0007669"/>
    <property type="project" value="UniProtKB-EC"/>
</dbReference>
<dbReference type="Proteomes" id="UP000000689">
    <property type="component" value="Chromosome 3"/>
</dbReference>
<name>G0W880_NAUDC</name>
<dbReference type="KEGG" id="ndi:NDAI_0C03310"/>
<evidence type="ECO:0000313" key="9">
    <source>
        <dbReference type="EMBL" id="CCD23991.1"/>
    </source>
</evidence>
<comment type="similarity">
    <text evidence="4 7">Belongs to the glucosamine/galactosamine-6-phosphate isomerase family. 6-phosphogluconolactonase subfamily.</text>
</comment>
<evidence type="ECO:0000256" key="7">
    <source>
        <dbReference type="RuleBase" id="RU365095"/>
    </source>
</evidence>
<sequence>MVRAIVSNIEISLSKSLGEHILKHQDIALKSARKFNLAISGGSLINVLRAAFIEDKTLASKVDWHQWNIFFVDERIVPLDNPDSNFGAFKKAVLDSLPENKRPTVYTIDEQLVKDGKDSYPLIAMEYEKILPEKLDLVILGCGPDGHTCSLFPGESHRYLLDEKAKKVMWCQDSPKPPSDRITVTLPLLGNSNEIFFVAEGSSKQDIMHEIFDKENLELPCALVNHLYGNKVTWFVNDEAVKKVEKDIQSIN</sequence>
<dbReference type="PANTHER" id="PTHR11054:SF24">
    <property type="entry name" value="6-PHOSPHOGLUCONOLACTONASE 3-RELATED"/>
    <property type="match status" value="1"/>
</dbReference>
<dbReference type="Gene3D" id="3.40.50.1360">
    <property type="match status" value="1"/>
</dbReference>
<protein>
    <recommendedName>
        <fullName evidence="7">6-phosphogluconolactonase-like protein</fullName>
    </recommendedName>
</protein>
<evidence type="ECO:0000256" key="6">
    <source>
        <dbReference type="ARBA" id="ARBA00022801"/>
    </source>
</evidence>
<evidence type="ECO:0000256" key="1">
    <source>
        <dbReference type="ARBA" id="ARBA00000832"/>
    </source>
</evidence>
<accession>G0W880</accession>
<dbReference type="GO" id="GO:0005737">
    <property type="term" value="C:cytoplasm"/>
    <property type="evidence" value="ECO:0007669"/>
    <property type="project" value="UniProtKB-SubCell"/>
</dbReference>
<evidence type="ECO:0000256" key="5">
    <source>
        <dbReference type="ARBA" id="ARBA00022490"/>
    </source>
</evidence>
<proteinExistence type="inferred from homology"/>
<dbReference type="InterPro" id="IPR006148">
    <property type="entry name" value="Glc/Gal-6P_isomerase"/>
</dbReference>
<evidence type="ECO:0000256" key="4">
    <source>
        <dbReference type="ARBA" id="ARBA00010662"/>
    </source>
</evidence>
<keyword evidence="5" id="KW-0963">Cytoplasm</keyword>
<dbReference type="eggNOG" id="KOG3147">
    <property type="taxonomic scope" value="Eukaryota"/>
</dbReference>
<dbReference type="RefSeq" id="XP_003669234.1">
    <property type="nucleotide sequence ID" value="XM_003669186.1"/>
</dbReference>
<comment type="subcellular location">
    <subcellularLocation>
        <location evidence="2">Cytoplasm</location>
    </subcellularLocation>
</comment>
<dbReference type="PANTHER" id="PTHR11054">
    <property type="entry name" value="6-PHOSPHOGLUCONOLACTONASE"/>
    <property type="match status" value="1"/>
</dbReference>
<dbReference type="NCBIfam" id="TIGR01198">
    <property type="entry name" value="pgl"/>
    <property type="match status" value="1"/>
</dbReference>
<gene>
    <name evidence="9" type="primary">NDAI0C03310</name>
    <name evidence="9" type="ordered locus">NDAI_0C03310</name>
</gene>
<feature type="domain" description="Glucosamine/galactosamine-6-phosphate isomerase" evidence="8">
    <location>
        <begin position="13"/>
        <end position="234"/>
    </location>
</feature>
<dbReference type="CDD" id="cd01400">
    <property type="entry name" value="6PGL"/>
    <property type="match status" value="1"/>
</dbReference>
<evidence type="ECO:0000313" key="10">
    <source>
        <dbReference type="Proteomes" id="UP000000689"/>
    </source>
</evidence>